<evidence type="ECO:0000256" key="1">
    <source>
        <dbReference type="ARBA" id="ARBA00004572"/>
    </source>
</evidence>
<organism evidence="10 11">
    <name type="scientific">Orbilia ellipsospora</name>
    <dbReference type="NCBI Taxonomy" id="2528407"/>
    <lineage>
        <taxon>Eukaryota</taxon>
        <taxon>Fungi</taxon>
        <taxon>Dikarya</taxon>
        <taxon>Ascomycota</taxon>
        <taxon>Pezizomycotina</taxon>
        <taxon>Orbiliomycetes</taxon>
        <taxon>Orbiliales</taxon>
        <taxon>Orbiliaceae</taxon>
        <taxon>Orbilia</taxon>
    </lineage>
</organism>
<dbReference type="GO" id="GO:0015031">
    <property type="term" value="P:protein transport"/>
    <property type="evidence" value="ECO:0007669"/>
    <property type="project" value="UniProtKB-KW"/>
</dbReference>
<keyword evidence="3" id="KW-0812">Transmembrane</keyword>
<keyword evidence="8" id="KW-0472">Membrane</keyword>
<keyword evidence="11" id="KW-1185">Reference proteome</keyword>
<keyword evidence="5" id="KW-0653">Protein transport</keyword>
<keyword evidence="2" id="KW-0813">Transport</keyword>
<reference evidence="10 11" key="1">
    <citation type="submission" date="2019-10" db="EMBL/GenBank/DDBJ databases">
        <authorList>
            <person name="Palmer J.M."/>
        </authorList>
    </citation>
    <scope>NUCLEOTIDE SEQUENCE [LARGE SCALE GENOMIC DNA]</scope>
    <source>
        <strain evidence="10 11">TWF694</strain>
    </source>
</reference>
<sequence>MFGGPGLEQPPTPEEIRAAEIQASATVKSGAITCLVLYLTPFALDFVRKLI</sequence>
<name>A0AAV9WWH6_9PEZI</name>
<evidence type="ECO:0008006" key="12">
    <source>
        <dbReference type="Google" id="ProtNLM"/>
    </source>
</evidence>
<protein>
    <recommendedName>
        <fullName evidence="12">Mitochondrial outer membrane translocase complex, subunit Tom5</fullName>
    </recommendedName>
</protein>
<gene>
    <name evidence="10" type="ORF">TWF694_003940</name>
</gene>
<evidence type="ECO:0000256" key="2">
    <source>
        <dbReference type="ARBA" id="ARBA00022448"/>
    </source>
</evidence>
<evidence type="ECO:0000256" key="3">
    <source>
        <dbReference type="ARBA" id="ARBA00022692"/>
    </source>
</evidence>
<comment type="caution">
    <text evidence="10">The sequence shown here is derived from an EMBL/GenBank/DDBJ whole genome shotgun (WGS) entry which is preliminary data.</text>
</comment>
<dbReference type="GO" id="GO:0006626">
    <property type="term" value="P:protein targeting to mitochondrion"/>
    <property type="evidence" value="ECO:0007669"/>
    <property type="project" value="UniProtKB-ARBA"/>
</dbReference>
<keyword evidence="4" id="KW-1000">Mitochondrion outer membrane</keyword>
<comment type="subcellular location">
    <subcellularLocation>
        <location evidence="1">Mitochondrion outer membrane</location>
        <topology evidence="1">Single-pass membrane protein</topology>
    </subcellularLocation>
</comment>
<dbReference type="AlphaFoldDB" id="A0AAV9WWH6"/>
<dbReference type="Pfam" id="PF10642">
    <property type="entry name" value="Tom5"/>
    <property type="match status" value="1"/>
</dbReference>
<keyword evidence="7" id="KW-0496">Mitochondrion</keyword>
<accession>A0AAV9WWH6</accession>
<evidence type="ECO:0000256" key="4">
    <source>
        <dbReference type="ARBA" id="ARBA00022787"/>
    </source>
</evidence>
<evidence type="ECO:0000313" key="10">
    <source>
        <dbReference type="EMBL" id="KAK6528698.1"/>
    </source>
</evidence>
<dbReference type="GO" id="GO:0005741">
    <property type="term" value="C:mitochondrial outer membrane"/>
    <property type="evidence" value="ECO:0007669"/>
    <property type="project" value="UniProtKB-SubCell"/>
</dbReference>
<evidence type="ECO:0000256" key="6">
    <source>
        <dbReference type="ARBA" id="ARBA00022989"/>
    </source>
</evidence>
<evidence type="ECO:0000256" key="7">
    <source>
        <dbReference type="ARBA" id="ARBA00023128"/>
    </source>
</evidence>
<comment type="similarity">
    <text evidence="9">Belongs to the Tom5 family.</text>
</comment>
<dbReference type="Proteomes" id="UP001365542">
    <property type="component" value="Unassembled WGS sequence"/>
</dbReference>
<dbReference type="InterPro" id="IPR019603">
    <property type="entry name" value="Tom5"/>
</dbReference>
<keyword evidence="6" id="KW-1133">Transmembrane helix</keyword>
<evidence type="ECO:0000256" key="5">
    <source>
        <dbReference type="ARBA" id="ARBA00022927"/>
    </source>
</evidence>
<evidence type="ECO:0000313" key="11">
    <source>
        <dbReference type="Proteomes" id="UP001365542"/>
    </source>
</evidence>
<evidence type="ECO:0000256" key="8">
    <source>
        <dbReference type="ARBA" id="ARBA00023136"/>
    </source>
</evidence>
<evidence type="ECO:0000256" key="9">
    <source>
        <dbReference type="ARBA" id="ARBA00025716"/>
    </source>
</evidence>
<proteinExistence type="inferred from homology"/>
<dbReference type="EMBL" id="JAVHJO010000014">
    <property type="protein sequence ID" value="KAK6528698.1"/>
    <property type="molecule type" value="Genomic_DNA"/>
</dbReference>